<keyword evidence="1 4" id="KW-0378">Hydrolase</keyword>
<dbReference type="EMBL" id="BAABFO010000007">
    <property type="protein sequence ID" value="GAA4330163.1"/>
    <property type="molecule type" value="Genomic_DNA"/>
</dbReference>
<dbReference type="PANTHER" id="PTHR42872:SF6">
    <property type="entry name" value="PROTEIN-GLUTAMATE METHYLESTERASE_PROTEIN-GLUTAMINE GLUTAMINASE"/>
    <property type="match status" value="1"/>
</dbReference>
<dbReference type="InterPro" id="IPR035909">
    <property type="entry name" value="CheB_C"/>
</dbReference>
<reference evidence="7" key="1">
    <citation type="journal article" date="2019" name="Int. J. Syst. Evol. Microbiol.">
        <title>The Global Catalogue of Microorganisms (GCM) 10K type strain sequencing project: providing services to taxonomists for standard genome sequencing and annotation.</title>
        <authorList>
            <consortium name="The Broad Institute Genomics Platform"/>
            <consortium name="The Broad Institute Genome Sequencing Center for Infectious Disease"/>
            <person name="Wu L."/>
            <person name="Ma J."/>
        </authorList>
    </citation>
    <scope>NUCLEOTIDE SEQUENCE [LARGE SCALE GENOMIC DNA]</scope>
    <source>
        <strain evidence="7">JCM 17666</strain>
    </source>
</reference>
<comment type="caution">
    <text evidence="6">The sequence shown here is derived from an EMBL/GenBank/DDBJ whole genome shotgun (WGS) entry which is preliminary data.</text>
</comment>
<feature type="domain" description="CheB-type methylesterase" evidence="5">
    <location>
        <begin position="8"/>
        <end position="194"/>
    </location>
</feature>
<dbReference type="SUPFAM" id="SSF52738">
    <property type="entry name" value="Methylesterase CheB, C-terminal domain"/>
    <property type="match status" value="1"/>
</dbReference>
<dbReference type="Proteomes" id="UP001501671">
    <property type="component" value="Unassembled WGS sequence"/>
</dbReference>
<evidence type="ECO:0000259" key="5">
    <source>
        <dbReference type="PROSITE" id="PS50122"/>
    </source>
</evidence>
<evidence type="ECO:0000256" key="3">
    <source>
        <dbReference type="ARBA" id="ARBA00048267"/>
    </source>
</evidence>
<protein>
    <recommendedName>
        <fullName evidence="2">protein-glutamate methylesterase</fullName>
        <ecNumber evidence="2">3.1.1.61</ecNumber>
    </recommendedName>
</protein>
<organism evidence="6 7">
    <name type="scientific">Pigmentiphaga soli</name>
    <dbReference type="NCBI Taxonomy" id="1007095"/>
    <lineage>
        <taxon>Bacteria</taxon>
        <taxon>Pseudomonadati</taxon>
        <taxon>Pseudomonadota</taxon>
        <taxon>Betaproteobacteria</taxon>
        <taxon>Burkholderiales</taxon>
        <taxon>Alcaligenaceae</taxon>
        <taxon>Pigmentiphaga</taxon>
    </lineage>
</organism>
<dbReference type="Gene3D" id="3.40.50.180">
    <property type="entry name" value="Methylesterase CheB, C-terminal domain"/>
    <property type="match status" value="1"/>
</dbReference>
<evidence type="ECO:0000313" key="7">
    <source>
        <dbReference type="Proteomes" id="UP001501671"/>
    </source>
</evidence>
<comment type="catalytic activity">
    <reaction evidence="3">
        <text>[protein]-L-glutamate 5-O-methyl ester + H2O = L-glutamyl-[protein] + methanol + H(+)</text>
        <dbReference type="Rhea" id="RHEA:23236"/>
        <dbReference type="Rhea" id="RHEA-COMP:10208"/>
        <dbReference type="Rhea" id="RHEA-COMP:10311"/>
        <dbReference type="ChEBI" id="CHEBI:15377"/>
        <dbReference type="ChEBI" id="CHEBI:15378"/>
        <dbReference type="ChEBI" id="CHEBI:17790"/>
        <dbReference type="ChEBI" id="CHEBI:29973"/>
        <dbReference type="ChEBI" id="CHEBI:82795"/>
        <dbReference type="EC" id="3.1.1.61"/>
    </reaction>
</comment>
<keyword evidence="7" id="KW-1185">Reference proteome</keyword>
<feature type="active site" evidence="4">
    <location>
        <position position="143"/>
    </location>
</feature>
<dbReference type="PANTHER" id="PTHR42872">
    <property type="entry name" value="PROTEIN-GLUTAMATE METHYLESTERASE/PROTEIN-GLUTAMINE GLUTAMINASE"/>
    <property type="match status" value="1"/>
</dbReference>
<dbReference type="PROSITE" id="PS50122">
    <property type="entry name" value="CHEB"/>
    <property type="match status" value="1"/>
</dbReference>
<dbReference type="EC" id="3.1.1.61" evidence="2"/>
<gene>
    <name evidence="6" type="ORF">GCM10023144_17600</name>
</gene>
<feature type="active site" evidence="4">
    <location>
        <position position="23"/>
    </location>
</feature>
<dbReference type="Pfam" id="PF01339">
    <property type="entry name" value="CheB_methylest"/>
    <property type="match status" value="1"/>
</dbReference>
<evidence type="ECO:0000256" key="2">
    <source>
        <dbReference type="ARBA" id="ARBA00039140"/>
    </source>
</evidence>
<evidence type="ECO:0000256" key="1">
    <source>
        <dbReference type="ARBA" id="ARBA00022801"/>
    </source>
</evidence>
<evidence type="ECO:0000313" key="6">
    <source>
        <dbReference type="EMBL" id="GAA4330163.1"/>
    </source>
</evidence>
<evidence type="ECO:0000256" key="4">
    <source>
        <dbReference type="PROSITE-ProRule" id="PRU00050"/>
    </source>
</evidence>
<dbReference type="CDD" id="cd16433">
    <property type="entry name" value="CheB"/>
    <property type="match status" value="1"/>
</dbReference>
<proteinExistence type="predicted"/>
<dbReference type="RefSeq" id="WP_345248429.1">
    <property type="nucleotide sequence ID" value="NZ_BAABFO010000007.1"/>
</dbReference>
<dbReference type="InterPro" id="IPR000673">
    <property type="entry name" value="Sig_transdc_resp-reg_Me-estase"/>
</dbReference>
<keyword evidence="4" id="KW-0145">Chemotaxis</keyword>
<sequence>MMNDAPLPLSAALGIDAVVIGASAGGIEALGTLLPALPADFAPPVLVVQHIVPDHASLLAELFADRCAVRVEEASDKREIAGGCIYFAPPDYHLQVEPDRTLALSVDDAVNFSRPSIDVLFESAAWTYGPRLLGILLTGASPDGAAGLLAIRQAGGRTWVQDPATAAMDIMPLAAIGLGAAQEILTLSIMARRLGRAPHSVEDPPARPDPWRT</sequence>
<name>A0ABP8GUP4_9BURK</name>
<feature type="active site" evidence="4">
    <location>
        <position position="50"/>
    </location>
</feature>
<accession>A0ABP8GUP4</accession>